<keyword evidence="3" id="KW-1185">Reference proteome</keyword>
<dbReference type="OrthoDB" id="8757522at2"/>
<evidence type="ECO:0000256" key="1">
    <source>
        <dbReference type="SAM" id="MobiDB-lite"/>
    </source>
</evidence>
<dbReference type="AlphaFoldDB" id="A0A6I3XG20"/>
<dbReference type="RefSeq" id="WP_155711095.1">
    <property type="nucleotide sequence ID" value="NZ_BMWU01000004.1"/>
</dbReference>
<proteinExistence type="predicted"/>
<comment type="caution">
    <text evidence="2">The sequence shown here is derived from an EMBL/GenBank/DDBJ whole genome shotgun (WGS) entry which is preliminary data.</text>
</comment>
<organism evidence="2 3">
    <name type="scientific">Pseudoduganella dura</name>
    <dbReference type="NCBI Taxonomy" id="321982"/>
    <lineage>
        <taxon>Bacteria</taxon>
        <taxon>Pseudomonadati</taxon>
        <taxon>Pseudomonadota</taxon>
        <taxon>Betaproteobacteria</taxon>
        <taxon>Burkholderiales</taxon>
        <taxon>Oxalobacteraceae</taxon>
        <taxon>Telluria group</taxon>
        <taxon>Pseudoduganella</taxon>
    </lineage>
</organism>
<evidence type="ECO:0000313" key="3">
    <source>
        <dbReference type="Proteomes" id="UP000431684"/>
    </source>
</evidence>
<reference evidence="2 3" key="1">
    <citation type="submission" date="2019-11" db="EMBL/GenBank/DDBJ databases">
        <title>Draft Genome Sequences of Six Type Strains of the Genus Massilia.</title>
        <authorList>
            <person name="Miess H."/>
            <person name="Frediansyah A."/>
            <person name="Goeker M."/>
            <person name="Gross H."/>
        </authorList>
    </citation>
    <scope>NUCLEOTIDE SEQUENCE [LARGE SCALE GENOMIC DNA]</scope>
    <source>
        <strain evidence="2 3">DSM 17513</strain>
    </source>
</reference>
<dbReference type="Proteomes" id="UP000431684">
    <property type="component" value="Unassembled WGS sequence"/>
</dbReference>
<name>A0A6I3XG20_9BURK</name>
<dbReference type="EMBL" id="WNWM01000002">
    <property type="protein sequence ID" value="MUI15397.1"/>
    <property type="molecule type" value="Genomic_DNA"/>
</dbReference>
<evidence type="ECO:0000313" key="2">
    <source>
        <dbReference type="EMBL" id="MUI15397.1"/>
    </source>
</evidence>
<feature type="region of interest" description="Disordered" evidence="1">
    <location>
        <begin position="242"/>
        <end position="261"/>
    </location>
</feature>
<accession>A0A6I3XG20</accession>
<sequence>MTAFDVKLANELHEQGRFDELLALLRHSFAAVERMPEPAWPDLFMAMLEWKQLAEEHGPARTAMAEARDDQVRRLLAGDPHVGQRDPALTAERMFARIDRFALIVEFNEALGDPRSTRDLFVTLDAYDPALARRHAWRALPDIVAAGDFALADRYRGDPLKALGMVNDAARSLPMFPPLPGAPRLAAELANLVRDVAIGIAVLRGQGSEAGAAALRDALLAGLESSESKAWAARELDEPGAITRELTDRQMAAEGTPTALP</sequence>
<protein>
    <submittedName>
        <fullName evidence="2">Uncharacterized protein</fullName>
    </submittedName>
</protein>
<gene>
    <name evidence="2" type="ORF">GJV26_23505</name>
</gene>